<dbReference type="PROSITE" id="PS00137">
    <property type="entry name" value="SUBTILASE_HIS"/>
    <property type="match status" value="1"/>
</dbReference>
<evidence type="ECO:0000256" key="6">
    <source>
        <dbReference type="ARBA" id="ARBA00022723"/>
    </source>
</evidence>
<sequence>MDTARITPFRVKTKMEQIDKIPEGIKMIRAPAKWKKGYKGKGVVTAIIDTGCHTSHPDFSGRIIGVRNFTKDGDDRDVTDYNGHGTHVAGTVAANFNKKGVVGVAPLSRLLILKAFNNEGDGRLDDIINAIEYAIHWRGPRNEKVRIISLSCGTTVKDARLHLSIRRAIANNIMVICAAGNEGDGYVRTDERVYPGYYSEVVQVGAVDFNANMAGFTNTNDQIDLVAPGVDIVSTYLDDKYATLSGTSMATPHVAGAAVLLIEQMEKEFGRALSEPEIYAQLVKSTMSIRYSKRVEGNGLIMLDVEQQDYYPH</sequence>
<evidence type="ECO:0000256" key="8">
    <source>
        <dbReference type="ARBA" id="ARBA00022825"/>
    </source>
</evidence>
<keyword evidence="7 10" id="KW-0378">Hydrolase</keyword>
<comment type="cofactor">
    <cofactor evidence="1">
        <name>Ca(2+)</name>
        <dbReference type="ChEBI" id="CHEBI:29108"/>
    </cofactor>
</comment>
<dbReference type="PROSITE" id="PS00136">
    <property type="entry name" value="SUBTILASE_ASP"/>
    <property type="match status" value="1"/>
</dbReference>
<dbReference type="PANTHER" id="PTHR43806:SF11">
    <property type="entry name" value="CEREVISIN-RELATED"/>
    <property type="match status" value="1"/>
</dbReference>
<comment type="similarity">
    <text evidence="3 10 11">Belongs to the peptidase S8 family.</text>
</comment>
<dbReference type="RefSeq" id="WP_244715686.1">
    <property type="nucleotide sequence ID" value="NZ_CP095072.1"/>
</dbReference>
<feature type="active site" description="Charge relay system" evidence="10">
    <location>
        <position position="49"/>
    </location>
</feature>
<keyword evidence="5 10" id="KW-0645">Protease</keyword>
<evidence type="ECO:0000256" key="3">
    <source>
        <dbReference type="ARBA" id="ARBA00011073"/>
    </source>
</evidence>
<keyword evidence="9" id="KW-0106">Calcium</keyword>
<dbReference type="Proteomes" id="UP000831782">
    <property type="component" value="Chromosome"/>
</dbReference>
<evidence type="ECO:0000259" key="12">
    <source>
        <dbReference type="Pfam" id="PF00082"/>
    </source>
</evidence>
<dbReference type="InterPro" id="IPR000209">
    <property type="entry name" value="Peptidase_S8/S53_dom"/>
</dbReference>
<dbReference type="InterPro" id="IPR050131">
    <property type="entry name" value="Peptidase_S8_subtilisin-like"/>
</dbReference>
<evidence type="ECO:0000256" key="9">
    <source>
        <dbReference type="ARBA" id="ARBA00022837"/>
    </source>
</evidence>
<dbReference type="InterPro" id="IPR034202">
    <property type="entry name" value="Subtilisin_Carlsberg-like"/>
</dbReference>
<dbReference type="InterPro" id="IPR023828">
    <property type="entry name" value="Peptidase_S8_Ser-AS"/>
</dbReference>
<gene>
    <name evidence="13" type="ORF">MUN88_12965</name>
</gene>
<evidence type="ECO:0000256" key="10">
    <source>
        <dbReference type="PROSITE-ProRule" id="PRU01240"/>
    </source>
</evidence>
<dbReference type="PROSITE" id="PS00138">
    <property type="entry name" value="SUBTILASE_SER"/>
    <property type="match status" value="1"/>
</dbReference>
<evidence type="ECO:0000313" key="13">
    <source>
        <dbReference type="EMBL" id="UOQ46997.1"/>
    </source>
</evidence>
<accession>A0ABY4ETB8</accession>
<name>A0ABY4ETB8_9BACI</name>
<organism evidence="13 14">
    <name type="scientific">Gracilibacillus caseinilyticus</name>
    <dbReference type="NCBI Taxonomy" id="2932256"/>
    <lineage>
        <taxon>Bacteria</taxon>
        <taxon>Bacillati</taxon>
        <taxon>Bacillota</taxon>
        <taxon>Bacilli</taxon>
        <taxon>Bacillales</taxon>
        <taxon>Bacillaceae</taxon>
        <taxon>Gracilibacillus</taxon>
    </lineage>
</organism>
<dbReference type="Pfam" id="PF00082">
    <property type="entry name" value="Peptidase_S8"/>
    <property type="match status" value="1"/>
</dbReference>
<evidence type="ECO:0000256" key="4">
    <source>
        <dbReference type="ARBA" id="ARBA00022525"/>
    </source>
</evidence>
<keyword evidence="8 10" id="KW-0720">Serine protease</keyword>
<dbReference type="InterPro" id="IPR036852">
    <property type="entry name" value="Peptidase_S8/S53_dom_sf"/>
</dbReference>
<dbReference type="SUPFAM" id="SSF52743">
    <property type="entry name" value="Subtilisin-like"/>
    <property type="match status" value="1"/>
</dbReference>
<dbReference type="PANTHER" id="PTHR43806">
    <property type="entry name" value="PEPTIDASE S8"/>
    <property type="match status" value="1"/>
</dbReference>
<feature type="domain" description="Peptidase S8/S53" evidence="12">
    <location>
        <begin position="40"/>
        <end position="286"/>
    </location>
</feature>
<keyword evidence="14" id="KW-1185">Reference proteome</keyword>
<evidence type="ECO:0000256" key="11">
    <source>
        <dbReference type="RuleBase" id="RU003355"/>
    </source>
</evidence>
<dbReference type="PROSITE" id="PS51892">
    <property type="entry name" value="SUBTILASE"/>
    <property type="match status" value="1"/>
</dbReference>
<dbReference type="InterPro" id="IPR023827">
    <property type="entry name" value="Peptidase_S8_Asp-AS"/>
</dbReference>
<dbReference type="Gene3D" id="3.40.50.200">
    <property type="entry name" value="Peptidase S8/S53 domain"/>
    <property type="match status" value="1"/>
</dbReference>
<feature type="active site" description="Charge relay system" evidence="10">
    <location>
        <position position="84"/>
    </location>
</feature>
<evidence type="ECO:0000256" key="1">
    <source>
        <dbReference type="ARBA" id="ARBA00001913"/>
    </source>
</evidence>
<dbReference type="InterPro" id="IPR022398">
    <property type="entry name" value="Peptidase_S8_His-AS"/>
</dbReference>
<dbReference type="EMBL" id="CP095072">
    <property type="protein sequence ID" value="UOQ46997.1"/>
    <property type="molecule type" value="Genomic_DNA"/>
</dbReference>
<keyword evidence="6" id="KW-0479">Metal-binding</keyword>
<dbReference type="InterPro" id="IPR015500">
    <property type="entry name" value="Peptidase_S8_subtilisin-rel"/>
</dbReference>
<dbReference type="PRINTS" id="PR00723">
    <property type="entry name" value="SUBTILISIN"/>
</dbReference>
<proteinExistence type="inferred from homology"/>
<protein>
    <submittedName>
        <fullName evidence="13">S8 family peptidase</fullName>
    </submittedName>
</protein>
<evidence type="ECO:0000256" key="5">
    <source>
        <dbReference type="ARBA" id="ARBA00022670"/>
    </source>
</evidence>
<evidence type="ECO:0000313" key="14">
    <source>
        <dbReference type="Proteomes" id="UP000831782"/>
    </source>
</evidence>
<feature type="active site" description="Charge relay system" evidence="10">
    <location>
        <position position="248"/>
    </location>
</feature>
<dbReference type="CDD" id="cd07477">
    <property type="entry name" value="Peptidases_S8_Subtilisin_subset"/>
    <property type="match status" value="1"/>
</dbReference>
<keyword evidence="4" id="KW-0964">Secreted</keyword>
<evidence type="ECO:0000256" key="7">
    <source>
        <dbReference type="ARBA" id="ARBA00022801"/>
    </source>
</evidence>
<comment type="subcellular location">
    <subcellularLocation>
        <location evidence="2">Secreted</location>
    </subcellularLocation>
</comment>
<evidence type="ECO:0000256" key="2">
    <source>
        <dbReference type="ARBA" id="ARBA00004613"/>
    </source>
</evidence>
<reference evidence="13 14" key="1">
    <citation type="submission" date="2022-04" db="EMBL/GenBank/DDBJ databases">
        <title>Gracilibacillus sp. isolated from saltern.</title>
        <authorList>
            <person name="Won M."/>
            <person name="Lee C.-M."/>
            <person name="Woen H.-Y."/>
            <person name="Kwon S.-W."/>
        </authorList>
    </citation>
    <scope>NUCLEOTIDE SEQUENCE [LARGE SCALE GENOMIC DNA]</scope>
    <source>
        <strain evidence="13 14">SSWR10-1</strain>
    </source>
</reference>